<dbReference type="EMBL" id="LWMH01000001">
    <property type="protein sequence ID" value="KZS48389.1"/>
    <property type="molecule type" value="Genomic_DNA"/>
</dbReference>
<protein>
    <submittedName>
        <fullName evidence="1">Uncharacterized protein</fullName>
    </submittedName>
</protein>
<organism evidence="1 2">
    <name type="scientific">Paenibacillus glucanolyticus</name>
    <dbReference type="NCBI Taxonomy" id="59843"/>
    <lineage>
        <taxon>Bacteria</taxon>
        <taxon>Bacillati</taxon>
        <taxon>Bacillota</taxon>
        <taxon>Bacilli</taxon>
        <taxon>Bacillales</taxon>
        <taxon>Paenibacillaceae</taxon>
        <taxon>Paenibacillus</taxon>
    </lineage>
</organism>
<accession>A0A163LRK3</accession>
<reference evidence="1" key="1">
    <citation type="journal article" date="2016" name="Genome Announc.">
        <title>Draft genomes of two strains of Paenibacillus glucanolyticus with capability to degrade lignocellulose.</title>
        <authorList>
            <person name="Mathews S.L."/>
            <person name="Pawlak J."/>
            <person name="Grunden A.M."/>
        </authorList>
    </citation>
    <scope>NUCLEOTIDE SEQUENCE [LARGE SCALE GENOMIC DNA]</scope>
    <source>
        <strain evidence="1">SLM1</strain>
    </source>
</reference>
<comment type="caution">
    <text evidence="1">The sequence shown here is derived from an EMBL/GenBank/DDBJ whole genome shotgun (WGS) entry which is preliminary data.</text>
</comment>
<dbReference type="AlphaFoldDB" id="A0A163LRK3"/>
<gene>
    <name evidence="1" type="ORF">AWU65_21860</name>
</gene>
<keyword evidence="2" id="KW-1185">Reference proteome</keyword>
<evidence type="ECO:0000313" key="2">
    <source>
        <dbReference type="Proteomes" id="UP000076796"/>
    </source>
</evidence>
<dbReference type="Proteomes" id="UP000076796">
    <property type="component" value="Unassembled WGS sequence"/>
</dbReference>
<sequence>MQFPATRLHELKKIRSADLLLIGFFVMLRKEKSMRLWHPKDQDLFNRHNLFYIQEEVVLCPLLLFLSNSDGSEQQQGDKTEDFRES</sequence>
<name>A0A163LRK3_9BACL</name>
<evidence type="ECO:0000313" key="1">
    <source>
        <dbReference type="EMBL" id="KZS48389.1"/>
    </source>
</evidence>
<proteinExistence type="predicted"/>